<dbReference type="Ensembl" id="ENSCCRT00010012082.1">
    <property type="protein sequence ID" value="ENSCCRP00010011096.1"/>
    <property type="gene ID" value="ENSCCRG00010004162.1"/>
</dbReference>
<evidence type="ECO:0000259" key="10">
    <source>
        <dbReference type="PROSITE" id="PS50004"/>
    </source>
</evidence>
<keyword evidence="12" id="KW-1185">Reference proteome</keyword>
<dbReference type="Pfam" id="PF00168">
    <property type="entry name" value="C2"/>
    <property type="match status" value="3"/>
</dbReference>
<protein>
    <submittedName>
        <fullName evidence="11">Multiple C2 domains, transmembrane 1b</fullName>
    </submittedName>
</protein>
<evidence type="ECO:0000256" key="1">
    <source>
        <dbReference type="ARBA" id="ARBA00004141"/>
    </source>
</evidence>
<proteinExistence type="inferred from homology"/>
<accession>A0A8C1IAC5</accession>
<dbReference type="SUPFAM" id="SSF49562">
    <property type="entry name" value="C2 domain (Calcium/lipid-binding domain, CaLB)"/>
    <property type="match status" value="3"/>
</dbReference>
<reference evidence="11" key="2">
    <citation type="submission" date="2025-09" db="UniProtKB">
        <authorList>
            <consortium name="Ensembl"/>
        </authorList>
    </citation>
    <scope>IDENTIFICATION</scope>
</reference>
<feature type="transmembrane region" description="Helical" evidence="9">
    <location>
        <begin position="526"/>
        <end position="554"/>
    </location>
</feature>
<dbReference type="Proteomes" id="UP000694427">
    <property type="component" value="Unplaced"/>
</dbReference>
<feature type="domain" description="C2" evidence="10">
    <location>
        <begin position="222"/>
        <end position="343"/>
    </location>
</feature>
<name>A0A8C1IAC5_CYPCA</name>
<evidence type="ECO:0000256" key="2">
    <source>
        <dbReference type="ARBA" id="ARBA00007923"/>
    </source>
</evidence>
<evidence type="ECO:0000256" key="4">
    <source>
        <dbReference type="ARBA" id="ARBA00022723"/>
    </source>
</evidence>
<evidence type="ECO:0000256" key="9">
    <source>
        <dbReference type="SAM" id="Phobius"/>
    </source>
</evidence>
<keyword evidence="6" id="KW-0106">Calcium</keyword>
<dbReference type="InterPro" id="IPR035892">
    <property type="entry name" value="C2_domain_sf"/>
</dbReference>
<evidence type="ECO:0000313" key="11">
    <source>
        <dbReference type="Ensembl" id="ENSCCRP00010011096.1"/>
    </source>
</evidence>
<evidence type="ECO:0000256" key="3">
    <source>
        <dbReference type="ARBA" id="ARBA00022692"/>
    </source>
</evidence>
<evidence type="ECO:0000256" key="5">
    <source>
        <dbReference type="ARBA" id="ARBA00022737"/>
    </source>
</evidence>
<dbReference type="PROSITE" id="PS50004">
    <property type="entry name" value="C2"/>
    <property type="match status" value="2"/>
</dbReference>
<evidence type="ECO:0000256" key="8">
    <source>
        <dbReference type="ARBA" id="ARBA00023136"/>
    </source>
</evidence>
<keyword evidence="4" id="KW-0479">Metal-binding</keyword>
<reference evidence="11" key="1">
    <citation type="submission" date="2025-08" db="UniProtKB">
        <authorList>
            <consortium name="Ensembl"/>
        </authorList>
    </citation>
    <scope>IDENTIFICATION</scope>
</reference>
<dbReference type="PANTHER" id="PTHR45911">
    <property type="entry name" value="C2 DOMAIN-CONTAINING PROTEIN"/>
    <property type="match status" value="1"/>
</dbReference>
<keyword evidence="7 9" id="KW-1133">Transmembrane helix</keyword>
<evidence type="ECO:0000313" key="12">
    <source>
        <dbReference type="Proteomes" id="UP000694427"/>
    </source>
</evidence>
<dbReference type="PRINTS" id="PR00360">
    <property type="entry name" value="C2DOMAIN"/>
</dbReference>
<feature type="domain" description="C2" evidence="10">
    <location>
        <begin position="71"/>
        <end position="188"/>
    </location>
</feature>
<comment type="subcellular location">
    <subcellularLocation>
        <location evidence="1">Membrane</location>
        <topology evidence="1">Multi-pass membrane protein</topology>
    </subcellularLocation>
</comment>
<dbReference type="GO" id="GO:0030672">
    <property type="term" value="C:synaptic vesicle membrane"/>
    <property type="evidence" value="ECO:0007669"/>
    <property type="project" value="TreeGrafter"/>
</dbReference>
<dbReference type="SMART" id="SM00239">
    <property type="entry name" value="C2"/>
    <property type="match status" value="3"/>
</dbReference>
<evidence type="ECO:0000256" key="7">
    <source>
        <dbReference type="ARBA" id="ARBA00022989"/>
    </source>
</evidence>
<keyword evidence="8 9" id="KW-0472">Membrane</keyword>
<evidence type="ECO:0000256" key="6">
    <source>
        <dbReference type="ARBA" id="ARBA00022837"/>
    </source>
</evidence>
<dbReference type="Gene3D" id="2.60.40.150">
    <property type="entry name" value="C2 domain"/>
    <property type="match status" value="3"/>
</dbReference>
<dbReference type="CDD" id="cd08376">
    <property type="entry name" value="C2B_MCTP_PRT"/>
    <property type="match status" value="1"/>
</dbReference>
<sequence length="610" mass="70758">HYDPYVKFKIAGKEVFRSKIIHKNLNPVWDERVCLIVFDYDFGLQDDFMGSAYLYLDSLELQRYRVFIITQQQNLRLSDLYRKSQLWRGIVSIRLIEGRNLIPMDQNGLSDPYVKFKLGPQKYKSKTIPKTLNPQWREQFDLHLYDEEGGILEISVWDKDIGMRDDFIGQCQLDLSKLSREKTHKLELELEEDKGMLVLLVTLTATVTVSISDLSVNLLDDPHERQQIIKRYSPLRSFFNLKDVGMVQVKILRAEGLMAADVTGKSDPFCIAELCNDRLQTHTVYKTLNPEWNKVFTFNVKDIHAVLEITVYDEDRDRSADFLGKVAIPLLNIRNSEQKAYVLKNKELTRPTKGVIFLEADVIFNAVKASLRTFVPPEQKYIEEEAKVSKQMLQQNFNRVKRCVLFLINTGSYINSCFQWESPRRSLCAFLIFVVVVWNFEIYMVPLSLLLLLTWNYFLLASGKEPREGSVVSVFMDVDCPDSEKKGFLDKFYAVQDVIITVQNALDEVACFGERVKNTFNWSVPFLSWLAITVLCAGATLIYFIPLRFIVLVWGINKFTKKLRDPYNIENNELLDFLSRVPSDIQLVQYKDLKAETSQSPSKKRRNNPG</sequence>
<comment type="similarity">
    <text evidence="2">Belongs to the MCTP family.</text>
</comment>
<dbReference type="GO" id="GO:0005509">
    <property type="term" value="F:calcium ion binding"/>
    <property type="evidence" value="ECO:0007669"/>
    <property type="project" value="TreeGrafter"/>
</dbReference>
<dbReference type="FunFam" id="2.60.40.150:FF:000050">
    <property type="entry name" value="Multiple C2 and transmembrane domain containing 1"/>
    <property type="match status" value="1"/>
</dbReference>
<keyword evidence="3 9" id="KW-0812">Transmembrane</keyword>
<organism evidence="11 12">
    <name type="scientific">Cyprinus carpio</name>
    <name type="common">Common carp</name>
    <dbReference type="NCBI Taxonomy" id="7962"/>
    <lineage>
        <taxon>Eukaryota</taxon>
        <taxon>Metazoa</taxon>
        <taxon>Chordata</taxon>
        <taxon>Craniata</taxon>
        <taxon>Vertebrata</taxon>
        <taxon>Euteleostomi</taxon>
        <taxon>Actinopterygii</taxon>
        <taxon>Neopterygii</taxon>
        <taxon>Teleostei</taxon>
        <taxon>Ostariophysi</taxon>
        <taxon>Cypriniformes</taxon>
        <taxon>Cyprinidae</taxon>
        <taxon>Cyprininae</taxon>
        <taxon>Cyprinus</taxon>
    </lineage>
</organism>
<dbReference type="FunFam" id="2.60.40.150:FF:000019">
    <property type="entry name" value="Multiple C2 and transmembrane domain-containing protein 2 isoform 1"/>
    <property type="match status" value="1"/>
</dbReference>
<dbReference type="CDD" id="cd08377">
    <property type="entry name" value="C2C_MCTP_PRT"/>
    <property type="match status" value="1"/>
</dbReference>
<feature type="transmembrane region" description="Helical" evidence="9">
    <location>
        <begin position="428"/>
        <end position="458"/>
    </location>
</feature>
<dbReference type="GO" id="GO:0046928">
    <property type="term" value="P:regulation of neurotransmitter secretion"/>
    <property type="evidence" value="ECO:0007669"/>
    <property type="project" value="TreeGrafter"/>
</dbReference>
<keyword evidence="5" id="KW-0677">Repeat</keyword>
<dbReference type="PANTHER" id="PTHR45911:SF3">
    <property type="entry name" value="DYSFERLIN-RELATED"/>
    <property type="match status" value="1"/>
</dbReference>
<dbReference type="InterPro" id="IPR000008">
    <property type="entry name" value="C2_dom"/>
</dbReference>
<dbReference type="AlphaFoldDB" id="A0A8C1IAC5"/>